<reference evidence="2 3" key="1">
    <citation type="submission" date="2014-02" db="EMBL/GenBank/DDBJ databases">
        <authorList>
            <person name="Sears C."/>
            <person name="Carroll K."/>
            <person name="Sack B.R."/>
            <person name="Qadri F."/>
            <person name="Myers L.L."/>
            <person name="Chung G.-T."/>
            <person name="Escheverria P."/>
            <person name="Fraser C.M."/>
            <person name="Sadzewicz L."/>
            <person name="Shefchek K.A."/>
            <person name="Tallon L."/>
            <person name="Das S.P."/>
            <person name="Daugherty S."/>
            <person name="Mongodin E.F."/>
        </authorList>
    </citation>
    <scope>NUCLEOTIDE SEQUENCE [LARGE SCALE GENOMIC DNA]</scope>
    <source>
        <strain evidence="2 3">1007-1-F #10</strain>
    </source>
</reference>
<dbReference type="AlphaFoldDB" id="A0AAN4MXM0"/>
<feature type="transmembrane region" description="Helical" evidence="1">
    <location>
        <begin position="12"/>
        <end position="40"/>
    </location>
</feature>
<keyword evidence="1" id="KW-0812">Transmembrane</keyword>
<evidence type="ECO:0000256" key="1">
    <source>
        <dbReference type="SAM" id="Phobius"/>
    </source>
</evidence>
<organism evidence="2 3">
    <name type="scientific">Bacteroides fragilis str. 1007-1-F #10</name>
    <dbReference type="NCBI Taxonomy" id="1339295"/>
    <lineage>
        <taxon>Bacteria</taxon>
        <taxon>Pseudomonadati</taxon>
        <taxon>Bacteroidota</taxon>
        <taxon>Bacteroidia</taxon>
        <taxon>Bacteroidales</taxon>
        <taxon>Bacteroidaceae</taxon>
        <taxon>Bacteroides</taxon>
    </lineage>
</organism>
<evidence type="ECO:0000313" key="2">
    <source>
        <dbReference type="EMBL" id="EYA13712.1"/>
    </source>
</evidence>
<evidence type="ECO:0000313" key="3">
    <source>
        <dbReference type="Proteomes" id="UP000022433"/>
    </source>
</evidence>
<dbReference type="Proteomes" id="UP000022433">
    <property type="component" value="Unassembled WGS sequence"/>
</dbReference>
<name>A0AAN4MXM0_BACFG</name>
<accession>A0AAN4MXM0</accession>
<keyword evidence="1" id="KW-0472">Membrane</keyword>
<sequence>MKTFFHFNIRFLNYYIVLLFGKNSVMVIFQVAKIMLFCFLGKKFWKKSRILAFF</sequence>
<protein>
    <submittedName>
        <fullName evidence="2">Uncharacterized protein</fullName>
    </submittedName>
</protein>
<comment type="caution">
    <text evidence="2">The sequence shown here is derived from an EMBL/GenBank/DDBJ whole genome shotgun (WGS) entry which is preliminary data.</text>
</comment>
<gene>
    <name evidence="2" type="ORF">M104_3258</name>
</gene>
<dbReference type="EMBL" id="JGEA01000029">
    <property type="protein sequence ID" value="EYA13712.1"/>
    <property type="molecule type" value="Genomic_DNA"/>
</dbReference>
<proteinExistence type="predicted"/>
<keyword evidence="1" id="KW-1133">Transmembrane helix</keyword>